<keyword evidence="8" id="KW-0378">Hydrolase</keyword>
<dbReference type="AlphaFoldDB" id="A0A382HD21"/>
<dbReference type="EMBL" id="UINC01060288">
    <property type="protein sequence ID" value="SVB84643.1"/>
    <property type="molecule type" value="Genomic_DNA"/>
</dbReference>
<evidence type="ECO:0000259" key="11">
    <source>
        <dbReference type="PROSITE" id="PS51747"/>
    </source>
</evidence>
<evidence type="ECO:0000256" key="4">
    <source>
        <dbReference type="ARBA" id="ARBA00012740"/>
    </source>
</evidence>
<dbReference type="InterPro" id="IPR016192">
    <property type="entry name" value="APOBEC/CMP_deaminase_Zn-bd"/>
</dbReference>
<evidence type="ECO:0000256" key="5">
    <source>
        <dbReference type="ARBA" id="ARBA00019216"/>
    </source>
</evidence>
<dbReference type="PROSITE" id="PS00903">
    <property type="entry name" value="CYT_DCMP_DEAMINASES_1"/>
    <property type="match status" value="1"/>
</dbReference>
<dbReference type="GO" id="GO:0002100">
    <property type="term" value="P:tRNA wobble adenosine to inosine editing"/>
    <property type="evidence" value="ECO:0007669"/>
    <property type="project" value="InterPro"/>
</dbReference>
<dbReference type="GO" id="GO:0052717">
    <property type="term" value="F:tRNA-specific adenosine-34 deaminase activity"/>
    <property type="evidence" value="ECO:0007669"/>
    <property type="project" value="UniProtKB-EC"/>
</dbReference>
<sequence length="143" mass="15408">MNYAFSEAEKAYGIDEVPIGAIVVLNNQIIGKGYNQCETLSDPTAHAEMIAITAASNSLGDWRLEEGVLFVTKEPCAMCAGAILNSRLKMIVFGCYDNDAGCCGSIYNLCGDPVLNNSVIVKGGILEEKCRGILSAYFLEKRN</sequence>
<dbReference type="GO" id="GO:0008270">
    <property type="term" value="F:zinc ion binding"/>
    <property type="evidence" value="ECO:0007669"/>
    <property type="project" value="InterPro"/>
</dbReference>
<evidence type="ECO:0000256" key="10">
    <source>
        <dbReference type="ARBA" id="ARBA00048045"/>
    </source>
</evidence>
<evidence type="ECO:0000256" key="7">
    <source>
        <dbReference type="ARBA" id="ARBA00022723"/>
    </source>
</evidence>
<protein>
    <recommendedName>
        <fullName evidence="5">tRNA-specific adenosine deaminase 2</fullName>
        <ecNumber evidence="4">3.5.4.33</ecNumber>
    </recommendedName>
</protein>
<dbReference type="CDD" id="cd01285">
    <property type="entry name" value="nucleoside_deaminase"/>
    <property type="match status" value="1"/>
</dbReference>
<dbReference type="PROSITE" id="PS51747">
    <property type="entry name" value="CYT_DCMP_DEAMINASES_2"/>
    <property type="match status" value="1"/>
</dbReference>
<evidence type="ECO:0000256" key="3">
    <source>
        <dbReference type="ARBA" id="ARBA00011738"/>
    </source>
</evidence>
<comment type="similarity">
    <text evidence="2">Belongs to the cytidine and deoxycytidylate deaminase family. ADAT2 subfamily.</text>
</comment>
<keyword evidence="6" id="KW-0819">tRNA processing</keyword>
<evidence type="ECO:0000256" key="1">
    <source>
        <dbReference type="ARBA" id="ARBA00001947"/>
    </source>
</evidence>
<feature type="domain" description="CMP/dCMP-type deaminase" evidence="11">
    <location>
        <begin position="1"/>
        <end position="105"/>
    </location>
</feature>
<organism evidence="12">
    <name type="scientific">marine metagenome</name>
    <dbReference type="NCBI Taxonomy" id="408172"/>
    <lineage>
        <taxon>unclassified sequences</taxon>
        <taxon>metagenomes</taxon>
        <taxon>ecological metagenomes</taxon>
    </lineage>
</organism>
<gene>
    <name evidence="12" type="ORF">METZ01_LOCUS237497</name>
</gene>
<evidence type="ECO:0000256" key="9">
    <source>
        <dbReference type="ARBA" id="ARBA00022833"/>
    </source>
</evidence>
<dbReference type="InterPro" id="IPR058535">
    <property type="entry name" value="MafB19-deam"/>
</dbReference>
<dbReference type="Pfam" id="PF14437">
    <property type="entry name" value="MafB19-deam"/>
    <property type="match status" value="1"/>
</dbReference>
<evidence type="ECO:0000256" key="2">
    <source>
        <dbReference type="ARBA" id="ARBA00010669"/>
    </source>
</evidence>
<dbReference type="Gene3D" id="3.40.140.10">
    <property type="entry name" value="Cytidine Deaminase, domain 2"/>
    <property type="match status" value="1"/>
</dbReference>
<dbReference type="PANTHER" id="PTHR11079:SF202">
    <property type="entry name" value="TRNA-SPECIFIC ADENOSINE DEAMINASE"/>
    <property type="match status" value="1"/>
</dbReference>
<dbReference type="InterPro" id="IPR028883">
    <property type="entry name" value="tRNA_aden_deaminase"/>
</dbReference>
<comment type="subunit">
    <text evidence="3">Homodimer.</text>
</comment>
<evidence type="ECO:0000256" key="8">
    <source>
        <dbReference type="ARBA" id="ARBA00022801"/>
    </source>
</evidence>
<dbReference type="InterPro" id="IPR002125">
    <property type="entry name" value="CMP_dCMP_dom"/>
</dbReference>
<dbReference type="HAMAP" id="MF_00972">
    <property type="entry name" value="tRNA_aden_deaminase"/>
    <property type="match status" value="1"/>
</dbReference>
<dbReference type="SUPFAM" id="SSF53927">
    <property type="entry name" value="Cytidine deaminase-like"/>
    <property type="match status" value="1"/>
</dbReference>
<keyword evidence="7" id="KW-0479">Metal-binding</keyword>
<keyword evidence="9" id="KW-0862">Zinc</keyword>
<evidence type="ECO:0000313" key="12">
    <source>
        <dbReference type="EMBL" id="SVB84643.1"/>
    </source>
</evidence>
<dbReference type="PANTHER" id="PTHR11079">
    <property type="entry name" value="CYTOSINE DEAMINASE FAMILY MEMBER"/>
    <property type="match status" value="1"/>
</dbReference>
<reference evidence="12" key="1">
    <citation type="submission" date="2018-05" db="EMBL/GenBank/DDBJ databases">
        <authorList>
            <person name="Lanie J.A."/>
            <person name="Ng W.-L."/>
            <person name="Kazmierczak K.M."/>
            <person name="Andrzejewski T.M."/>
            <person name="Davidsen T.M."/>
            <person name="Wayne K.J."/>
            <person name="Tettelin H."/>
            <person name="Glass J.I."/>
            <person name="Rusch D."/>
            <person name="Podicherti R."/>
            <person name="Tsui H.-C.T."/>
            <person name="Winkler M.E."/>
        </authorList>
    </citation>
    <scope>NUCLEOTIDE SEQUENCE</scope>
</reference>
<dbReference type="EC" id="3.5.4.33" evidence="4"/>
<comment type="catalytic activity">
    <reaction evidence="10">
        <text>adenosine(34) in tRNA + H2O + H(+) = inosine(34) in tRNA + NH4(+)</text>
        <dbReference type="Rhea" id="RHEA:43168"/>
        <dbReference type="Rhea" id="RHEA-COMP:10373"/>
        <dbReference type="Rhea" id="RHEA-COMP:10374"/>
        <dbReference type="ChEBI" id="CHEBI:15377"/>
        <dbReference type="ChEBI" id="CHEBI:15378"/>
        <dbReference type="ChEBI" id="CHEBI:28938"/>
        <dbReference type="ChEBI" id="CHEBI:74411"/>
        <dbReference type="ChEBI" id="CHEBI:82852"/>
        <dbReference type="EC" id="3.5.4.33"/>
    </reaction>
</comment>
<name>A0A382HD21_9ZZZZ</name>
<accession>A0A382HD21</accession>
<evidence type="ECO:0000256" key="6">
    <source>
        <dbReference type="ARBA" id="ARBA00022694"/>
    </source>
</evidence>
<comment type="cofactor">
    <cofactor evidence="1">
        <name>Zn(2+)</name>
        <dbReference type="ChEBI" id="CHEBI:29105"/>
    </cofactor>
</comment>
<proteinExistence type="inferred from homology"/>
<dbReference type="InterPro" id="IPR016193">
    <property type="entry name" value="Cytidine_deaminase-like"/>
</dbReference>